<comment type="catalytic activity">
    <reaction evidence="1">
        <text>ATP-dependent breakage, passage and rejoining of double-stranded DNA.</text>
        <dbReference type="EC" id="5.6.2.2"/>
    </reaction>
</comment>
<feature type="domain" description="DNA topoisomerase type IIA subunit B" evidence="7">
    <location>
        <begin position="30"/>
        <end position="129"/>
    </location>
</feature>
<dbReference type="GO" id="GO:0005524">
    <property type="term" value="F:ATP binding"/>
    <property type="evidence" value="ECO:0007669"/>
    <property type="project" value="InterPro"/>
</dbReference>
<sequence>MFKKRIFDVAGTLRGVKVYCNGNLVEVPSFQDYVKLYSTDENANDVLFVNANRRWQWAIKKSTTGFQQISFVNNIATTGGGKHVDYIVDQLVNIVKPLVDSHLKTGIKRVAIKHQLCVFVNALIENPAF</sequence>
<accession>A0AA36GS00</accession>
<reference evidence="8" key="1">
    <citation type="submission" date="2023-07" db="EMBL/GenBank/DDBJ databases">
        <authorList>
            <consortium name="CYATHOMIX"/>
        </authorList>
    </citation>
    <scope>NUCLEOTIDE SEQUENCE</scope>
    <source>
        <strain evidence="8">N/A</strain>
    </source>
</reference>
<keyword evidence="4" id="KW-0799">Topoisomerase</keyword>
<keyword evidence="5" id="KW-0238">DNA-binding</keyword>
<evidence type="ECO:0000313" key="9">
    <source>
        <dbReference type="Proteomes" id="UP001176961"/>
    </source>
</evidence>
<dbReference type="Proteomes" id="UP001176961">
    <property type="component" value="Unassembled WGS sequence"/>
</dbReference>
<organism evidence="8 9">
    <name type="scientific">Cylicocyclus nassatus</name>
    <name type="common">Nematode worm</name>
    <dbReference type="NCBI Taxonomy" id="53992"/>
    <lineage>
        <taxon>Eukaryota</taxon>
        <taxon>Metazoa</taxon>
        <taxon>Ecdysozoa</taxon>
        <taxon>Nematoda</taxon>
        <taxon>Chromadorea</taxon>
        <taxon>Rhabditida</taxon>
        <taxon>Rhabditina</taxon>
        <taxon>Rhabditomorpha</taxon>
        <taxon>Strongyloidea</taxon>
        <taxon>Strongylidae</taxon>
        <taxon>Cylicocyclus</taxon>
    </lineage>
</organism>
<dbReference type="InterPro" id="IPR020568">
    <property type="entry name" value="Ribosomal_Su5_D2-typ_SF"/>
</dbReference>
<evidence type="ECO:0000256" key="4">
    <source>
        <dbReference type="ARBA" id="ARBA00023029"/>
    </source>
</evidence>
<dbReference type="Gene3D" id="3.30.230.10">
    <property type="match status" value="1"/>
</dbReference>
<gene>
    <name evidence="8" type="ORF">CYNAS_LOCUS9084</name>
</gene>
<dbReference type="GO" id="GO:0005634">
    <property type="term" value="C:nucleus"/>
    <property type="evidence" value="ECO:0007669"/>
    <property type="project" value="TreeGrafter"/>
</dbReference>
<evidence type="ECO:0000256" key="5">
    <source>
        <dbReference type="ARBA" id="ARBA00023125"/>
    </source>
</evidence>
<dbReference type="InterPro" id="IPR013506">
    <property type="entry name" value="Topo_IIA_bsu_dom2"/>
</dbReference>
<dbReference type="Pfam" id="PF00204">
    <property type="entry name" value="DNA_gyraseB"/>
    <property type="match status" value="1"/>
</dbReference>
<dbReference type="InterPro" id="IPR014721">
    <property type="entry name" value="Ribsml_uS5_D2-typ_fold_subgr"/>
</dbReference>
<dbReference type="GO" id="GO:0006265">
    <property type="term" value="P:DNA topological change"/>
    <property type="evidence" value="ECO:0007669"/>
    <property type="project" value="InterPro"/>
</dbReference>
<comment type="cofactor">
    <cofactor evidence="2">
        <name>Mg(2+)</name>
        <dbReference type="ChEBI" id="CHEBI:18420"/>
    </cofactor>
</comment>
<evidence type="ECO:0000256" key="1">
    <source>
        <dbReference type="ARBA" id="ARBA00000185"/>
    </source>
</evidence>
<proteinExistence type="predicted"/>
<dbReference type="EC" id="5.6.2.2" evidence="3"/>
<protein>
    <recommendedName>
        <fullName evidence="3">DNA topoisomerase (ATP-hydrolyzing)</fullName>
        <ecNumber evidence="3">5.6.2.2</ecNumber>
    </recommendedName>
</protein>
<dbReference type="InterPro" id="IPR050634">
    <property type="entry name" value="DNA_Topoisomerase_II"/>
</dbReference>
<evidence type="ECO:0000256" key="3">
    <source>
        <dbReference type="ARBA" id="ARBA00012895"/>
    </source>
</evidence>
<dbReference type="GO" id="GO:0003918">
    <property type="term" value="F:DNA topoisomerase type II (double strand cut, ATP-hydrolyzing) activity"/>
    <property type="evidence" value="ECO:0007669"/>
    <property type="project" value="UniProtKB-EC"/>
</dbReference>
<evidence type="ECO:0000256" key="2">
    <source>
        <dbReference type="ARBA" id="ARBA00001946"/>
    </source>
</evidence>
<name>A0AA36GS00_CYLNA</name>
<dbReference type="SUPFAM" id="SSF54211">
    <property type="entry name" value="Ribosomal protein S5 domain 2-like"/>
    <property type="match status" value="1"/>
</dbReference>
<dbReference type="PANTHER" id="PTHR10169:SF38">
    <property type="entry name" value="DNA TOPOISOMERASE 2"/>
    <property type="match status" value="1"/>
</dbReference>
<dbReference type="GO" id="GO:0003677">
    <property type="term" value="F:DNA binding"/>
    <property type="evidence" value="ECO:0007669"/>
    <property type="project" value="UniProtKB-KW"/>
</dbReference>
<keyword evidence="9" id="KW-1185">Reference proteome</keyword>
<evidence type="ECO:0000256" key="6">
    <source>
        <dbReference type="ARBA" id="ARBA00023235"/>
    </source>
</evidence>
<evidence type="ECO:0000313" key="8">
    <source>
        <dbReference type="EMBL" id="CAJ0597101.1"/>
    </source>
</evidence>
<evidence type="ECO:0000259" key="7">
    <source>
        <dbReference type="Pfam" id="PF00204"/>
    </source>
</evidence>
<feature type="non-terminal residue" evidence="8">
    <location>
        <position position="1"/>
    </location>
</feature>
<dbReference type="GO" id="GO:0000712">
    <property type="term" value="P:resolution of meiotic recombination intermediates"/>
    <property type="evidence" value="ECO:0007669"/>
    <property type="project" value="TreeGrafter"/>
</dbReference>
<dbReference type="GO" id="GO:0000819">
    <property type="term" value="P:sister chromatid segregation"/>
    <property type="evidence" value="ECO:0007669"/>
    <property type="project" value="TreeGrafter"/>
</dbReference>
<keyword evidence="6" id="KW-0413">Isomerase</keyword>
<dbReference type="EMBL" id="CATQJL010000223">
    <property type="protein sequence ID" value="CAJ0597101.1"/>
    <property type="molecule type" value="Genomic_DNA"/>
</dbReference>
<comment type="caution">
    <text evidence="8">The sequence shown here is derived from an EMBL/GenBank/DDBJ whole genome shotgun (WGS) entry which is preliminary data.</text>
</comment>
<dbReference type="AlphaFoldDB" id="A0AA36GS00"/>
<dbReference type="PANTHER" id="PTHR10169">
    <property type="entry name" value="DNA TOPOISOMERASE/GYRASE"/>
    <property type="match status" value="1"/>
</dbReference>